<name>A0A842HDH1_9BACT</name>
<dbReference type="Gene3D" id="1.10.10.10">
    <property type="entry name" value="Winged helix-like DNA-binding domain superfamily/Winged helix DNA-binding domain"/>
    <property type="match status" value="2"/>
</dbReference>
<evidence type="ECO:0000256" key="1">
    <source>
        <dbReference type="ARBA" id="ARBA00022490"/>
    </source>
</evidence>
<dbReference type="SUPFAM" id="SSF46785">
    <property type="entry name" value="Winged helix' DNA-binding domain"/>
    <property type="match status" value="1"/>
</dbReference>
<proteinExistence type="predicted"/>
<dbReference type="InterPro" id="IPR036390">
    <property type="entry name" value="WH_DNA-bd_sf"/>
</dbReference>
<feature type="region of interest" description="Disordered" evidence="5">
    <location>
        <begin position="217"/>
        <end position="249"/>
    </location>
</feature>
<comment type="caution">
    <text evidence="6">The sequence shown here is derived from an EMBL/GenBank/DDBJ whole genome shotgun (WGS) entry which is preliminary data.</text>
</comment>
<evidence type="ECO:0000256" key="2">
    <source>
        <dbReference type="ARBA" id="ARBA00022618"/>
    </source>
</evidence>
<feature type="compositionally biased region" description="Basic and acidic residues" evidence="5">
    <location>
        <begin position="228"/>
        <end position="239"/>
    </location>
</feature>
<dbReference type="NCBIfam" id="TIGR00281">
    <property type="entry name" value="SMC-Scp complex subunit ScpB"/>
    <property type="match status" value="1"/>
</dbReference>
<dbReference type="PANTHER" id="PTHR34298">
    <property type="entry name" value="SEGREGATION AND CONDENSATION PROTEIN B"/>
    <property type="match status" value="1"/>
</dbReference>
<feature type="compositionally biased region" description="Acidic residues" evidence="5">
    <location>
        <begin position="37"/>
        <end position="47"/>
    </location>
</feature>
<evidence type="ECO:0000313" key="6">
    <source>
        <dbReference type="EMBL" id="MBC2594098.1"/>
    </source>
</evidence>
<dbReference type="PIRSF" id="PIRSF019345">
    <property type="entry name" value="ScpB"/>
    <property type="match status" value="1"/>
</dbReference>
<evidence type="ECO:0000256" key="5">
    <source>
        <dbReference type="SAM" id="MobiDB-lite"/>
    </source>
</evidence>
<evidence type="ECO:0000313" key="7">
    <source>
        <dbReference type="Proteomes" id="UP000546464"/>
    </source>
</evidence>
<accession>A0A842HDH1</accession>
<organism evidence="6 7">
    <name type="scientific">Ruficoccus amylovorans</name>
    <dbReference type="NCBI Taxonomy" id="1804625"/>
    <lineage>
        <taxon>Bacteria</taxon>
        <taxon>Pseudomonadati</taxon>
        <taxon>Verrucomicrobiota</taxon>
        <taxon>Opitutia</taxon>
        <taxon>Puniceicoccales</taxon>
        <taxon>Cerasicoccaceae</taxon>
        <taxon>Ruficoccus</taxon>
    </lineage>
</organism>
<evidence type="ECO:0000256" key="3">
    <source>
        <dbReference type="ARBA" id="ARBA00022829"/>
    </source>
</evidence>
<keyword evidence="1" id="KW-0963">Cytoplasm</keyword>
<keyword evidence="2" id="KW-0132">Cell division</keyword>
<protein>
    <submittedName>
        <fullName evidence="6">SMC-Scp complex subunit ScpB</fullName>
    </submittedName>
</protein>
<dbReference type="GO" id="GO:0051304">
    <property type="term" value="P:chromosome separation"/>
    <property type="evidence" value="ECO:0007669"/>
    <property type="project" value="InterPro"/>
</dbReference>
<dbReference type="EMBL" id="JACHVB010000020">
    <property type="protein sequence ID" value="MBC2594098.1"/>
    <property type="molecule type" value="Genomic_DNA"/>
</dbReference>
<keyword evidence="7" id="KW-1185">Reference proteome</keyword>
<dbReference type="InterPro" id="IPR005234">
    <property type="entry name" value="ScpB_csome_segregation"/>
</dbReference>
<dbReference type="Proteomes" id="UP000546464">
    <property type="component" value="Unassembled WGS sequence"/>
</dbReference>
<evidence type="ECO:0000256" key="4">
    <source>
        <dbReference type="ARBA" id="ARBA00023306"/>
    </source>
</evidence>
<keyword evidence="3" id="KW-0159">Chromosome partition</keyword>
<dbReference type="Pfam" id="PF04079">
    <property type="entry name" value="SMC_ScpB"/>
    <property type="match status" value="1"/>
</dbReference>
<dbReference type="PANTHER" id="PTHR34298:SF2">
    <property type="entry name" value="SEGREGATION AND CONDENSATION PROTEIN B"/>
    <property type="match status" value="1"/>
</dbReference>
<sequence length="249" mass="27729">MEFNLKKILKALLLSNSEPLSIRDIQAVITRYHEQAEAEPPEPEADEPATGPDGQGVIEPIMEQVPSLLTATQIRDAMDAIAHELEEEREVYRLLQGPAGYRIATSPDYAEWVRLLRNEAKPTRLSQAALETLSIIAYRQPVTRAEMEAIRGVSVDSAVSKLLELELVLVTGRADLPGRPIQYGTTDKFLEFIGVRSIEELPASDVLSPSQITEWFRRSTQEDEELTDKDVGLPEEPRSGAEQLETPGQ</sequence>
<feature type="region of interest" description="Disordered" evidence="5">
    <location>
        <begin position="34"/>
        <end position="55"/>
    </location>
</feature>
<keyword evidence="4" id="KW-0131">Cell cycle</keyword>
<gene>
    <name evidence="6" type="primary">scpB</name>
    <name evidence="6" type="ORF">H5P28_07460</name>
</gene>
<reference evidence="6 7" key="1">
    <citation type="submission" date="2020-07" db="EMBL/GenBank/DDBJ databases">
        <authorList>
            <person name="Feng X."/>
        </authorList>
    </citation>
    <scope>NUCLEOTIDE SEQUENCE [LARGE SCALE GENOMIC DNA]</scope>
    <source>
        <strain evidence="6 7">JCM31066</strain>
    </source>
</reference>
<dbReference type="InterPro" id="IPR036388">
    <property type="entry name" value="WH-like_DNA-bd_sf"/>
</dbReference>
<dbReference type="AlphaFoldDB" id="A0A842HDH1"/>
<dbReference type="RefSeq" id="WP_185675080.1">
    <property type="nucleotide sequence ID" value="NZ_JACHVB010000020.1"/>
</dbReference>
<dbReference type="GO" id="GO:0051301">
    <property type="term" value="P:cell division"/>
    <property type="evidence" value="ECO:0007669"/>
    <property type="project" value="UniProtKB-KW"/>
</dbReference>